<accession>A0AAN6ELA2</accession>
<dbReference type="AlphaFoldDB" id="A0AAN6ELA2"/>
<evidence type="ECO:0000313" key="3">
    <source>
        <dbReference type="Proteomes" id="UP001161757"/>
    </source>
</evidence>
<reference evidence="2" key="1">
    <citation type="submission" date="2023-01" db="EMBL/GenBank/DDBJ databases">
        <title>Exophiala dermititidis isolated from Cystic Fibrosis Patient.</title>
        <authorList>
            <person name="Kurbessoian T."/>
            <person name="Crocker A."/>
            <person name="Murante D."/>
            <person name="Hogan D.A."/>
            <person name="Stajich J.E."/>
        </authorList>
    </citation>
    <scope>NUCLEOTIDE SEQUENCE</scope>
    <source>
        <strain evidence="2">Ex8</strain>
    </source>
</reference>
<gene>
    <name evidence="2" type="ORF">HRR80_008775</name>
</gene>
<evidence type="ECO:0000313" key="2">
    <source>
        <dbReference type="EMBL" id="KAJ8987214.1"/>
    </source>
</evidence>
<proteinExistence type="predicted"/>
<dbReference type="EMBL" id="JAJGCB010000027">
    <property type="protein sequence ID" value="KAJ8987214.1"/>
    <property type="molecule type" value="Genomic_DNA"/>
</dbReference>
<sequence>MAVGQNIPAASLSVKRENSRPETRYRAGKHDGTRQRHIESHVSCWSLSRFHVEKSLSAHQSRPSSLSLHCTMNDLYPMRSKREDEHGWSCREPVQTNMAIRIGHGLAARGLPRPPLSSILVCG</sequence>
<evidence type="ECO:0000256" key="1">
    <source>
        <dbReference type="SAM" id="MobiDB-lite"/>
    </source>
</evidence>
<dbReference type="Proteomes" id="UP001161757">
    <property type="component" value="Unassembled WGS sequence"/>
</dbReference>
<organism evidence="2 3">
    <name type="scientific">Exophiala dermatitidis</name>
    <name type="common">Black yeast-like fungus</name>
    <name type="synonym">Wangiella dermatitidis</name>
    <dbReference type="NCBI Taxonomy" id="5970"/>
    <lineage>
        <taxon>Eukaryota</taxon>
        <taxon>Fungi</taxon>
        <taxon>Dikarya</taxon>
        <taxon>Ascomycota</taxon>
        <taxon>Pezizomycotina</taxon>
        <taxon>Eurotiomycetes</taxon>
        <taxon>Chaetothyriomycetidae</taxon>
        <taxon>Chaetothyriales</taxon>
        <taxon>Herpotrichiellaceae</taxon>
        <taxon>Exophiala</taxon>
    </lineage>
</organism>
<feature type="region of interest" description="Disordered" evidence="1">
    <location>
        <begin position="1"/>
        <end position="35"/>
    </location>
</feature>
<name>A0AAN6ELA2_EXODE</name>
<protein>
    <submittedName>
        <fullName evidence="2">Uncharacterized protein</fullName>
    </submittedName>
</protein>
<feature type="compositionally biased region" description="Basic and acidic residues" evidence="1">
    <location>
        <begin position="14"/>
        <end position="35"/>
    </location>
</feature>
<comment type="caution">
    <text evidence="2">The sequence shown here is derived from an EMBL/GenBank/DDBJ whole genome shotgun (WGS) entry which is preliminary data.</text>
</comment>